<evidence type="ECO:0000313" key="3">
    <source>
        <dbReference type="Proteomes" id="UP000652760"/>
    </source>
</evidence>
<feature type="compositionally biased region" description="Basic and acidic residues" evidence="1">
    <location>
        <begin position="304"/>
        <end position="315"/>
    </location>
</feature>
<feature type="compositionally biased region" description="Basic and acidic residues" evidence="1">
    <location>
        <begin position="131"/>
        <end position="149"/>
    </location>
</feature>
<protein>
    <submittedName>
        <fullName evidence="2">DUF1376 domain-containing protein</fullName>
    </submittedName>
</protein>
<dbReference type="EMBL" id="JAENHM010000030">
    <property type="protein sequence ID" value="MBK1837996.1"/>
    <property type="molecule type" value="Genomic_DNA"/>
</dbReference>
<gene>
    <name evidence="2" type="ORF">JHL17_11285</name>
</gene>
<proteinExistence type="predicted"/>
<name>A0ABS1F3J2_9PROT</name>
<feature type="region of interest" description="Disordered" evidence="1">
    <location>
        <begin position="131"/>
        <end position="205"/>
    </location>
</feature>
<feature type="compositionally biased region" description="Pro residues" evidence="1">
    <location>
        <begin position="190"/>
        <end position="199"/>
    </location>
</feature>
<reference evidence="3" key="1">
    <citation type="submission" date="2021-01" db="EMBL/GenBank/DDBJ databases">
        <title>Genome public.</title>
        <authorList>
            <person name="Liu C."/>
            <person name="Sun Q."/>
        </authorList>
    </citation>
    <scope>NUCLEOTIDE SEQUENCE [LARGE SCALE GENOMIC DNA]</scope>
    <source>
        <strain evidence="3">YIM B02556</strain>
    </source>
</reference>
<feature type="region of interest" description="Disordered" evidence="1">
    <location>
        <begin position="289"/>
        <end position="317"/>
    </location>
</feature>
<accession>A0ABS1F3J2</accession>
<dbReference type="Proteomes" id="UP000652760">
    <property type="component" value="Unassembled WGS sequence"/>
</dbReference>
<dbReference type="RefSeq" id="WP_200193062.1">
    <property type="nucleotide sequence ID" value="NZ_JAENHM010000030.1"/>
</dbReference>
<evidence type="ECO:0000313" key="2">
    <source>
        <dbReference type="EMBL" id="MBK1837996.1"/>
    </source>
</evidence>
<sequence>MDTTTPVDQLPDPLVPAEVDLRGYGWMPLYGDRLKNSETWILASAEGKVAALHLWWQAFAHEVPAGSLPSDDRLLARAADYGTAITAWRAIKEEALRGWVLCSDGRYYHPFLCELALQAWETRRADVAKKEAERARKKAQRDAEKDRTSAGRTTNVRRTDDECPADNPPASAGFPPENALKGEERKGSKNPPPLTPPPASRRTSSGAVAVVNAFVAAKDARWPEYAEQIAPRMTMLALAEQHLEAGGTVELLTEVIQRGVRDWKNPTPPTSLAALKNSLADRIAQHRRALEGNGTRKASGPSGEQHEVDPHDQSRQRLRHWCRTGRWEPRWGEMPGHRSCLIPERVILEVIPDFAPDWCPPAAESERTGEGAR</sequence>
<comment type="caution">
    <text evidence="2">The sequence shown here is derived from an EMBL/GenBank/DDBJ whole genome shotgun (WGS) entry which is preliminary data.</text>
</comment>
<organism evidence="2 3">
    <name type="scientific">Azospirillum endophyticum</name>
    <dbReference type="NCBI Taxonomy" id="2800326"/>
    <lineage>
        <taxon>Bacteria</taxon>
        <taxon>Pseudomonadati</taxon>
        <taxon>Pseudomonadota</taxon>
        <taxon>Alphaproteobacteria</taxon>
        <taxon>Rhodospirillales</taxon>
        <taxon>Azospirillaceae</taxon>
        <taxon>Azospirillum</taxon>
    </lineage>
</organism>
<evidence type="ECO:0000256" key="1">
    <source>
        <dbReference type="SAM" id="MobiDB-lite"/>
    </source>
</evidence>
<keyword evidence="3" id="KW-1185">Reference proteome</keyword>